<protein>
    <recommendedName>
        <fullName evidence="2">Guanylate cyclase domain-containing protein</fullName>
    </recommendedName>
</protein>
<keyword evidence="1" id="KW-0472">Membrane</keyword>
<dbReference type="InterPro" id="IPR050697">
    <property type="entry name" value="Adenylyl/Guanylyl_Cyclase_3/4"/>
</dbReference>
<feature type="transmembrane region" description="Helical" evidence="1">
    <location>
        <begin position="120"/>
        <end position="147"/>
    </location>
</feature>
<dbReference type="Gene3D" id="3.30.70.1230">
    <property type="entry name" value="Nucleotide cyclase"/>
    <property type="match status" value="1"/>
</dbReference>
<sequence length="865" mass="98491">MLSQLDQENECIDVERSTTSMITVGSSSQLQHDQSSSFHLFSEQEKVASSFHSKQNVSQTVQPSWAGHLEVVPHAVNTTTNPSSKQTVKDHLPKNHKQHTNELFMKRIKKLIFRRWPSRCIAIMNVILLLFLLQGLFGWLSSFILLYTTGEDMVQRSSAKRKIQMSLVVDHQLSELIKTTSFAVNQVLYQLPDLNLNDDLSWIKIFANLQQLYLYKLPIQISYFARFDQSVVGAEKLYARRVMKAPSNSTSLVRDLYEYRVVFDRLDQVLNSENLLRHVKTSVDMKSRPWYSLFVKNLTNPSKIMWSPFFKATNGIPSITACIPIYITNETTNLVENYTNQVIAWNVTAPRIPDHLYGVIGIQLNVKNISDILTQSAIRAGVAASFIINSEGHLVAATKFLSGMNSQQHNDPIIIEQLVNETIAKGFLQQISDWRKTFLSTSASTVQGLQGIAIQQAGSFVFQSTDTSLDVFLFTVTDPYGLNWGSVIAVPQRLFVEEVFQSSISSVVIFAGVLCLGLVILITVVQCIQMALRGIKRQLKELVDFKSKWKTEDKTRITINSSTSSFSFLHDIRQMQQSLNIMRFGLEIFSKYVPEIVAQQLCEGNDKVFTTRYMSVMIMNIYGFSLLAETTNRVNFISQSSELFTEISEIVERNKGVIDKYLGDRIVAVWNEVNRDHSVLEDNHEIRASKTALQIRDRLQILNSKWRRLHYPKLSCAFSVNSGEFLSGNIGSLNSRVNFTVIGDCLNVASALEKLNCKYKTQILMGEATHAKVKNQMICYFVDCSYIKGKFNPIKLYSLETGMSEASQCFEEMEKCFFAFNFSRILEICEQLELQQLVTPRIEGIIEHFKQRSLKMLTSFRSSEN</sequence>
<dbReference type="AlphaFoldDB" id="A0AA88KGD3"/>
<reference evidence="3 4" key="1">
    <citation type="journal article" date="2018" name="BMC Genomics">
        <title>The genome of Naegleria lovaniensis, the basis for a comparative approach to unravel pathogenicity factors of the human pathogenic amoeba N. fowleri.</title>
        <authorList>
            <person name="Liechti N."/>
            <person name="Schurch N."/>
            <person name="Bruggmann R."/>
            <person name="Wittwer M."/>
        </authorList>
    </citation>
    <scope>NUCLEOTIDE SEQUENCE [LARGE SCALE GENOMIC DNA]</scope>
    <source>
        <strain evidence="3 4">ATCC 30569</strain>
    </source>
</reference>
<evidence type="ECO:0000259" key="2">
    <source>
        <dbReference type="PROSITE" id="PS50125"/>
    </source>
</evidence>
<dbReference type="PROSITE" id="PS50125">
    <property type="entry name" value="GUANYLATE_CYCLASE_2"/>
    <property type="match status" value="1"/>
</dbReference>
<dbReference type="PANTHER" id="PTHR43081:SF1">
    <property type="entry name" value="ADENYLATE CYCLASE, TERMINAL-DIFFERENTIATION SPECIFIC"/>
    <property type="match status" value="1"/>
</dbReference>
<dbReference type="CDD" id="cd07302">
    <property type="entry name" value="CHD"/>
    <property type="match status" value="1"/>
</dbReference>
<keyword evidence="4" id="KW-1185">Reference proteome</keyword>
<dbReference type="GeneID" id="68100628"/>
<name>A0AA88KGD3_NAELO</name>
<dbReference type="SUPFAM" id="SSF55073">
    <property type="entry name" value="Nucleotide cyclase"/>
    <property type="match status" value="1"/>
</dbReference>
<evidence type="ECO:0000256" key="1">
    <source>
        <dbReference type="SAM" id="Phobius"/>
    </source>
</evidence>
<comment type="caution">
    <text evidence="3">The sequence shown here is derived from an EMBL/GenBank/DDBJ whole genome shotgun (WGS) entry which is preliminary data.</text>
</comment>
<feature type="transmembrane region" description="Helical" evidence="1">
    <location>
        <begin position="507"/>
        <end position="532"/>
    </location>
</feature>
<feature type="domain" description="Guanylate cyclase" evidence="2">
    <location>
        <begin position="615"/>
        <end position="753"/>
    </location>
</feature>
<dbReference type="RefSeq" id="XP_044545797.1">
    <property type="nucleotide sequence ID" value="XM_044698221.1"/>
</dbReference>
<dbReference type="EMBL" id="PYSW02000032">
    <property type="protein sequence ID" value="KAG2378535.1"/>
    <property type="molecule type" value="Genomic_DNA"/>
</dbReference>
<dbReference type="GO" id="GO:0009190">
    <property type="term" value="P:cyclic nucleotide biosynthetic process"/>
    <property type="evidence" value="ECO:0007669"/>
    <property type="project" value="InterPro"/>
</dbReference>
<keyword evidence="1" id="KW-1133">Transmembrane helix</keyword>
<dbReference type="Proteomes" id="UP000816034">
    <property type="component" value="Unassembled WGS sequence"/>
</dbReference>
<evidence type="ECO:0000313" key="4">
    <source>
        <dbReference type="Proteomes" id="UP000816034"/>
    </source>
</evidence>
<dbReference type="InterPro" id="IPR029787">
    <property type="entry name" value="Nucleotide_cyclase"/>
</dbReference>
<evidence type="ECO:0000313" key="3">
    <source>
        <dbReference type="EMBL" id="KAG2378535.1"/>
    </source>
</evidence>
<dbReference type="PANTHER" id="PTHR43081">
    <property type="entry name" value="ADENYLATE CYCLASE, TERMINAL-DIFFERENTIATION SPECIFIC-RELATED"/>
    <property type="match status" value="1"/>
</dbReference>
<proteinExistence type="predicted"/>
<dbReference type="GO" id="GO:0035556">
    <property type="term" value="P:intracellular signal transduction"/>
    <property type="evidence" value="ECO:0007669"/>
    <property type="project" value="InterPro"/>
</dbReference>
<organism evidence="3 4">
    <name type="scientific">Naegleria lovaniensis</name>
    <name type="common">Amoeba</name>
    <dbReference type="NCBI Taxonomy" id="51637"/>
    <lineage>
        <taxon>Eukaryota</taxon>
        <taxon>Discoba</taxon>
        <taxon>Heterolobosea</taxon>
        <taxon>Tetramitia</taxon>
        <taxon>Eutetramitia</taxon>
        <taxon>Vahlkampfiidae</taxon>
        <taxon>Naegleria</taxon>
    </lineage>
</organism>
<dbReference type="InterPro" id="IPR001054">
    <property type="entry name" value="A/G_cyclase"/>
</dbReference>
<accession>A0AA88KGD3</accession>
<dbReference type="Pfam" id="PF00211">
    <property type="entry name" value="Guanylate_cyc"/>
    <property type="match status" value="1"/>
</dbReference>
<keyword evidence="1" id="KW-0812">Transmembrane</keyword>
<gene>
    <name evidence="3" type="ORF">C9374_008174</name>
</gene>